<keyword evidence="1" id="KW-0812">Transmembrane</keyword>
<name>A0A5J4L8V8_9ZZZZ</name>
<dbReference type="PANTHER" id="PTHR36443:SF1">
    <property type="entry name" value="BSR5223 PROTEIN"/>
    <property type="match status" value="1"/>
</dbReference>
<keyword evidence="1" id="KW-0472">Membrane</keyword>
<protein>
    <submittedName>
        <fullName evidence="2">DUF2905 domain-containing protein</fullName>
    </submittedName>
</protein>
<sequence>MDGIQHIGKFLIIMGIVIAVIGGLVMLSGKISWLGRLPGDIVIQKKNFTFYFPLATSILISIILTLIFWIVGRR</sequence>
<comment type="caution">
    <text evidence="2">The sequence shown here is derived from an EMBL/GenBank/DDBJ whole genome shotgun (WGS) entry which is preliminary data.</text>
</comment>
<dbReference type="Pfam" id="PF11146">
    <property type="entry name" value="DUF2905"/>
    <property type="match status" value="1"/>
</dbReference>
<accession>A0A5J4L8V8</accession>
<feature type="transmembrane region" description="Helical" evidence="1">
    <location>
        <begin position="48"/>
        <end position="71"/>
    </location>
</feature>
<keyword evidence="1" id="KW-1133">Transmembrane helix</keyword>
<evidence type="ECO:0000313" key="2">
    <source>
        <dbReference type="EMBL" id="GER93956.1"/>
    </source>
</evidence>
<evidence type="ECO:0000256" key="1">
    <source>
        <dbReference type="SAM" id="Phobius"/>
    </source>
</evidence>
<dbReference type="InterPro" id="IPR021320">
    <property type="entry name" value="DUF2905"/>
</dbReference>
<dbReference type="AlphaFoldDB" id="A0A5J4L8V8"/>
<reference evidence="2" key="1">
    <citation type="submission" date="2019-10" db="EMBL/GenBank/DDBJ databases">
        <title>Metagenomic sequencing of thiosulfate-disproportionating enrichment culture.</title>
        <authorList>
            <person name="Umezawa K."/>
            <person name="Kojima H."/>
            <person name="Fukui M."/>
        </authorList>
    </citation>
    <scope>NUCLEOTIDE SEQUENCE</scope>
    <source>
        <strain evidence="2">45J</strain>
    </source>
</reference>
<organism evidence="2">
    <name type="scientific">hot springs metagenome</name>
    <dbReference type="NCBI Taxonomy" id="433727"/>
    <lineage>
        <taxon>unclassified sequences</taxon>
        <taxon>metagenomes</taxon>
        <taxon>ecological metagenomes</taxon>
    </lineage>
</organism>
<dbReference type="EMBL" id="BLAB01000001">
    <property type="protein sequence ID" value="GER93956.1"/>
    <property type="molecule type" value="Genomic_DNA"/>
</dbReference>
<feature type="transmembrane region" description="Helical" evidence="1">
    <location>
        <begin position="6"/>
        <end position="27"/>
    </location>
</feature>
<proteinExistence type="predicted"/>
<dbReference type="PANTHER" id="PTHR36443">
    <property type="entry name" value="BSR5223 PROTEIN"/>
    <property type="match status" value="1"/>
</dbReference>
<gene>
    <name evidence="2" type="ORF">A45J_1714</name>
</gene>